<organism evidence="1 2">
    <name type="scientific">Gordonia bronchialis (strain ATCC 25592 / DSM 43247 / BCRC 13721 / JCM 3198 / KCTC 3076 / NBRC 16047 / NCTC 10667)</name>
    <name type="common">Rhodococcus bronchialis</name>
    <dbReference type="NCBI Taxonomy" id="526226"/>
    <lineage>
        <taxon>Bacteria</taxon>
        <taxon>Bacillati</taxon>
        <taxon>Actinomycetota</taxon>
        <taxon>Actinomycetes</taxon>
        <taxon>Mycobacteriales</taxon>
        <taxon>Gordoniaceae</taxon>
        <taxon>Gordonia</taxon>
    </lineage>
</organism>
<dbReference type="OrthoDB" id="944647at2"/>
<reference evidence="1 2" key="2">
    <citation type="journal article" date="2010" name="Stand. Genomic Sci.">
        <title>Complete genome sequence of Gordonia bronchialis type strain (3410).</title>
        <authorList>
            <person name="Ivanova N."/>
            <person name="Sikorski J."/>
            <person name="Jando M."/>
            <person name="Lapidus A."/>
            <person name="Nolan M."/>
            <person name="Lucas S."/>
            <person name="Del Rio T.G."/>
            <person name="Tice H."/>
            <person name="Copeland A."/>
            <person name="Cheng J.F."/>
            <person name="Chen F."/>
            <person name="Bruce D."/>
            <person name="Goodwin L."/>
            <person name="Pitluck S."/>
            <person name="Mavromatis K."/>
            <person name="Ovchinnikova G."/>
            <person name="Pati A."/>
            <person name="Chen A."/>
            <person name="Palaniappan K."/>
            <person name="Land M."/>
            <person name="Hauser L."/>
            <person name="Chang Y.J."/>
            <person name="Jeffries C.D."/>
            <person name="Chain P."/>
            <person name="Saunders E."/>
            <person name="Han C."/>
            <person name="Detter J.C."/>
            <person name="Brettin T."/>
            <person name="Rohde M."/>
            <person name="Goker M."/>
            <person name="Bristow J."/>
            <person name="Eisen J.A."/>
            <person name="Markowitz V."/>
            <person name="Hugenholtz P."/>
            <person name="Klenk H.P."/>
            <person name="Kyrpides N.C."/>
        </authorList>
    </citation>
    <scope>NUCLEOTIDE SEQUENCE [LARGE SCALE GENOMIC DNA]</scope>
    <source>
        <strain evidence="2">ATCC 25592 / DSM 43247 / BCRC 13721 / JCM 3198 / KCTC 3076 / NBRC 16047 / NCTC 10667</strain>
    </source>
</reference>
<dbReference type="STRING" id="526226.Gbro_0526"/>
<dbReference type="EMBL" id="CP001802">
    <property type="protein sequence ID" value="ACY19856.1"/>
    <property type="molecule type" value="Genomic_DNA"/>
</dbReference>
<gene>
    <name evidence="1" type="ordered locus">Gbro_0526</name>
</gene>
<dbReference type="Proteomes" id="UP000001219">
    <property type="component" value="Chromosome"/>
</dbReference>
<name>D0LED8_GORB4</name>
<dbReference type="Gene3D" id="3.10.20.480">
    <property type="entry name" value="Antirestriction protein ArdA, domain 1"/>
    <property type="match status" value="1"/>
</dbReference>
<sequence>MTTAHDRPAVDEPRVWIGCLECYNAGRLVGDWYDCADAAEVTTSQLHGRPIREHTHEELWCLDTDNIPVDREMSPVEAGEWAETYDEVGPEQWPALCAWVRSGSYVAQGDSDLPCVGDFEERYAGEWDSFRDYAFQLAEDLALFDGLDDDHVAVRYFNWDSWISDLESDFTVVPTGHGGVHVFRSL</sequence>
<reference evidence="2" key="1">
    <citation type="submission" date="2009-10" db="EMBL/GenBank/DDBJ databases">
        <title>The complete chromosome of Gordonia bronchialis DSM 43247.</title>
        <authorList>
            <consortium name="US DOE Joint Genome Institute (JGI-PGF)"/>
            <person name="Lucas S."/>
            <person name="Copeland A."/>
            <person name="Lapidus A."/>
            <person name="Glavina del Rio T."/>
            <person name="Dalin E."/>
            <person name="Tice H."/>
            <person name="Bruce D."/>
            <person name="Goodwin L."/>
            <person name="Pitluck S."/>
            <person name="Kyrpides N."/>
            <person name="Mavromatis K."/>
            <person name="Ivanova N."/>
            <person name="Ovchinnikova G."/>
            <person name="Saunders E."/>
            <person name="Brettin T."/>
            <person name="Detter J.C."/>
            <person name="Han C."/>
            <person name="Larimer F."/>
            <person name="Land M."/>
            <person name="Hauser L."/>
            <person name="Markowitz V."/>
            <person name="Cheng J.-F."/>
            <person name="Hugenholtz P."/>
            <person name="Woyke T."/>
            <person name="Wu D."/>
            <person name="Jando M."/>
            <person name="Schneider S."/>
            <person name="Goeker M."/>
            <person name="Klenk H.-P."/>
            <person name="Eisen J.A."/>
        </authorList>
    </citation>
    <scope>NUCLEOTIDE SEQUENCE [LARGE SCALE GENOMIC DNA]</scope>
    <source>
        <strain evidence="2">ATCC 25592 / DSM 43247 / BCRC 13721 / JCM 3198 / KCTC 3076 / NBRC 16047 / NCTC 10667</strain>
    </source>
</reference>
<dbReference type="InterPro" id="IPR009899">
    <property type="entry name" value="ArdA"/>
</dbReference>
<dbReference type="KEGG" id="gbr:Gbro_0526"/>
<dbReference type="InterPro" id="IPR041895">
    <property type="entry name" value="ArdA_dom1"/>
</dbReference>
<dbReference type="Pfam" id="PF07275">
    <property type="entry name" value="ArdA"/>
    <property type="match status" value="1"/>
</dbReference>
<protein>
    <submittedName>
        <fullName evidence="1">Antirestriction ArdA family protein</fullName>
    </submittedName>
</protein>
<dbReference type="eggNOG" id="COG4734">
    <property type="taxonomic scope" value="Bacteria"/>
</dbReference>
<dbReference type="AlphaFoldDB" id="D0LED8"/>
<proteinExistence type="predicted"/>
<evidence type="ECO:0000313" key="1">
    <source>
        <dbReference type="EMBL" id="ACY19856.1"/>
    </source>
</evidence>
<dbReference type="HOGENOM" id="CLU_083536_0_1_11"/>
<dbReference type="RefSeq" id="WP_012832444.1">
    <property type="nucleotide sequence ID" value="NC_013441.1"/>
</dbReference>
<keyword evidence="2" id="KW-1185">Reference proteome</keyword>
<accession>D0LED8</accession>
<evidence type="ECO:0000313" key="2">
    <source>
        <dbReference type="Proteomes" id="UP000001219"/>
    </source>
</evidence>